<gene>
    <name evidence="2" type="ORF">NCTC10359_01649</name>
</gene>
<evidence type="ECO:0000313" key="3">
    <source>
        <dbReference type="Proteomes" id="UP000254437"/>
    </source>
</evidence>
<evidence type="ECO:0008006" key="4">
    <source>
        <dbReference type="Google" id="ProtNLM"/>
    </source>
</evidence>
<evidence type="ECO:0000256" key="1">
    <source>
        <dbReference type="SAM" id="SignalP"/>
    </source>
</evidence>
<name>A0A378TQV6_MORLA</name>
<proteinExistence type="predicted"/>
<protein>
    <recommendedName>
        <fullName evidence="4">TonB C-terminal domain-containing protein</fullName>
    </recommendedName>
</protein>
<feature type="chain" id="PRO_5016787964" description="TonB C-terminal domain-containing protein" evidence="1">
    <location>
        <begin position="28"/>
        <end position="282"/>
    </location>
</feature>
<organism evidence="2 3">
    <name type="scientific">Moraxella lacunata</name>
    <dbReference type="NCBI Taxonomy" id="477"/>
    <lineage>
        <taxon>Bacteria</taxon>
        <taxon>Pseudomonadati</taxon>
        <taxon>Pseudomonadota</taxon>
        <taxon>Gammaproteobacteria</taxon>
        <taxon>Moraxellales</taxon>
        <taxon>Moraxellaceae</taxon>
        <taxon>Moraxella</taxon>
    </lineage>
</organism>
<dbReference type="Proteomes" id="UP000254437">
    <property type="component" value="Unassembled WGS sequence"/>
</dbReference>
<dbReference type="EMBL" id="UGQU01000002">
    <property type="protein sequence ID" value="STZ63225.1"/>
    <property type="molecule type" value="Genomic_DNA"/>
</dbReference>
<sequence>MVNDGVVMKFLKSTLMSSLLLSTMVFAGTFEMLTDNLDTLMANHQSKGYQKPIKEIIIENVSKPQYHPKITEGTNLNVGDHVWKISYSPYSDDGNIVLLNPHPTLETLNQRALQIAEQTIKRRVSPLTETDKQAFKNLFNDENLKKWEQSVSHEEKEYLKPFLVQFTDQDIQDIIDIKQEIQVNFGTFEKDVSNKARERVRSALAGSECSEHLQKEVVNSVILEAKVGEQGRISNLKIHGIDNQYLNTCLSRSIRRQQYMILNQDGVPVSYSFSVALDLAML</sequence>
<feature type="signal peptide" evidence="1">
    <location>
        <begin position="1"/>
        <end position="27"/>
    </location>
</feature>
<keyword evidence="1" id="KW-0732">Signal</keyword>
<accession>A0A378TQV6</accession>
<evidence type="ECO:0000313" key="2">
    <source>
        <dbReference type="EMBL" id="STZ63225.1"/>
    </source>
</evidence>
<dbReference type="AlphaFoldDB" id="A0A378TQV6"/>
<reference evidence="2 3" key="1">
    <citation type="submission" date="2018-06" db="EMBL/GenBank/DDBJ databases">
        <authorList>
            <consortium name="Pathogen Informatics"/>
            <person name="Doyle S."/>
        </authorList>
    </citation>
    <scope>NUCLEOTIDE SEQUENCE [LARGE SCALE GENOMIC DNA]</scope>
    <source>
        <strain evidence="2 3">NCTC10359</strain>
    </source>
</reference>